<evidence type="ECO:0000313" key="1">
    <source>
        <dbReference type="EMBL" id="GLW71888.1"/>
    </source>
</evidence>
<accession>A0A9W6QBI1</accession>
<evidence type="ECO:0000313" key="2">
    <source>
        <dbReference type="Proteomes" id="UP001165041"/>
    </source>
</evidence>
<proteinExistence type="predicted"/>
<sequence>MLVRLVRLRPADPGPPLAEADTPYGPAVAVWRGDPAAPPGPYRVEWTIDEEHATVRPAPAAAPAVRTEGELLLLTGEFDGAGVLRTGDSRTLLDLAAPPGRIEVAVPCVRVELYPYDL</sequence>
<gene>
    <name evidence="1" type="ORF">Kpho02_41870</name>
</gene>
<dbReference type="AlphaFoldDB" id="A0A9W6QBI1"/>
<comment type="caution">
    <text evidence="1">The sequence shown here is derived from an EMBL/GenBank/DDBJ whole genome shotgun (WGS) entry which is preliminary data.</text>
</comment>
<organism evidence="1 2">
    <name type="scientific">Kitasatospora phosalacinea</name>
    <dbReference type="NCBI Taxonomy" id="2065"/>
    <lineage>
        <taxon>Bacteria</taxon>
        <taxon>Bacillati</taxon>
        <taxon>Actinomycetota</taxon>
        <taxon>Actinomycetes</taxon>
        <taxon>Kitasatosporales</taxon>
        <taxon>Streptomycetaceae</taxon>
        <taxon>Kitasatospora</taxon>
    </lineage>
</organism>
<reference evidence="1" key="1">
    <citation type="submission" date="2023-02" db="EMBL/GenBank/DDBJ databases">
        <title>Kitasatospora phosalacinea NBRC 14627.</title>
        <authorList>
            <person name="Ichikawa N."/>
            <person name="Sato H."/>
            <person name="Tonouchi N."/>
        </authorList>
    </citation>
    <scope>NUCLEOTIDE SEQUENCE</scope>
    <source>
        <strain evidence="1">NBRC 14627</strain>
    </source>
</reference>
<protein>
    <submittedName>
        <fullName evidence="1">Uncharacterized protein</fullName>
    </submittedName>
</protein>
<dbReference type="EMBL" id="BSSA01000014">
    <property type="protein sequence ID" value="GLW71888.1"/>
    <property type="molecule type" value="Genomic_DNA"/>
</dbReference>
<name>A0A9W6QBI1_9ACTN</name>
<dbReference type="RefSeq" id="WP_285737630.1">
    <property type="nucleotide sequence ID" value="NZ_BSSA01000014.1"/>
</dbReference>
<dbReference type="Proteomes" id="UP001165041">
    <property type="component" value="Unassembled WGS sequence"/>
</dbReference>